<dbReference type="Proteomes" id="UP000178953">
    <property type="component" value="Unassembled WGS sequence"/>
</dbReference>
<dbReference type="GO" id="GO:0046872">
    <property type="term" value="F:metal ion binding"/>
    <property type="evidence" value="ECO:0007669"/>
    <property type="project" value="InterPro"/>
</dbReference>
<dbReference type="NCBIfam" id="TIGR03086">
    <property type="entry name" value="TIGR03086 family metal-binding protein"/>
    <property type="match status" value="1"/>
</dbReference>
<keyword evidence="3" id="KW-1185">Reference proteome</keyword>
<dbReference type="SUPFAM" id="SSF109854">
    <property type="entry name" value="DinB/YfiT-like putative metalloenzymes"/>
    <property type="match status" value="1"/>
</dbReference>
<dbReference type="AlphaFoldDB" id="A0A1E8Q7K8"/>
<evidence type="ECO:0000259" key="1">
    <source>
        <dbReference type="Pfam" id="PF11716"/>
    </source>
</evidence>
<dbReference type="InterPro" id="IPR034660">
    <property type="entry name" value="DinB/YfiT-like"/>
</dbReference>
<protein>
    <submittedName>
        <fullName evidence="2">TIGR03086 family protein</fullName>
    </submittedName>
</protein>
<evidence type="ECO:0000313" key="2">
    <source>
        <dbReference type="EMBL" id="OFJ54080.1"/>
    </source>
</evidence>
<dbReference type="InterPro" id="IPR017517">
    <property type="entry name" value="Maleyloyr_isom"/>
</dbReference>
<dbReference type="OrthoDB" id="5185819at2"/>
<feature type="domain" description="Mycothiol-dependent maleylpyruvate isomerase metal-binding" evidence="1">
    <location>
        <begin position="5"/>
        <end position="128"/>
    </location>
</feature>
<dbReference type="NCBIfam" id="TIGR03083">
    <property type="entry name" value="maleylpyruvate isomerase family mycothiol-dependent enzyme"/>
    <property type="match status" value="1"/>
</dbReference>
<reference evidence="2 3" key="1">
    <citation type="submission" date="2016-09" db="EMBL/GenBank/DDBJ databases">
        <title>genome sequence of Mycobacterium sp. 739 SCH.</title>
        <authorList>
            <person name="Greninger A.L."/>
            <person name="Qin X."/>
            <person name="Jerome K."/>
            <person name="Vora S."/>
            <person name="Quinn K."/>
        </authorList>
    </citation>
    <scope>NUCLEOTIDE SEQUENCE [LARGE SCALE GENOMIC DNA]</scope>
    <source>
        <strain evidence="2 3">SCH</strain>
    </source>
</reference>
<gene>
    <name evidence="2" type="ORF">BEL07_09045</name>
</gene>
<dbReference type="InterPro" id="IPR017520">
    <property type="entry name" value="CHP03086"/>
</dbReference>
<dbReference type="Gene3D" id="1.20.120.450">
    <property type="entry name" value="dinb family like domain"/>
    <property type="match status" value="1"/>
</dbReference>
<comment type="caution">
    <text evidence="2">The sequence shown here is derived from an EMBL/GenBank/DDBJ whole genome shotgun (WGS) entry which is preliminary data.</text>
</comment>
<dbReference type="EMBL" id="MCHX01000017">
    <property type="protein sequence ID" value="OFJ54080.1"/>
    <property type="molecule type" value="Genomic_DNA"/>
</dbReference>
<accession>A0A1E8Q7K8</accession>
<evidence type="ECO:0000313" key="3">
    <source>
        <dbReference type="Proteomes" id="UP000178953"/>
    </source>
</evidence>
<name>A0A1E8Q7K8_9MYCO</name>
<sequence length="191" mass="20198">MIDFTDACARTARLLPGVPDERLDAATPCERLSLAELLAHVGSLGPAFAAAARKDLGELTDSPPDDTAYRLDPDWRTRYPEALAALARAWRDPAAWQGMTRIAGQDLPGDVVAMIALGEVVIHGWDLAVATGQDYAVDDEVAAAVHGYVASFAADGPVEGLFGAAVPVGEDATVLERALAVSGRDPRWRAH</sequence>
<organism evidence="2 3">
    <name type="scientific">Mycolicibacterium grossiae</name>
    <dbReference type="NCBI Taxonomy" id="1552759"/>
    <lineage>
        <taxon>Bacteria</taxon>
        <taxon>Bacillati</taxon>
        <taxon>Actinomycetota</taxon>
        <taxon>Actinomycetes</taxon>
        <taxon>Mycobacteriales</taxon>
        <taxon>Mycobacteriaceae</taxon>
        <taxon>Mycolicibacterium</taxon>
    </lineage>
</organism>
<dbReference type="InterPro" id="IPR024344">
    <property type="entry name" value="MDMPI_metal-binding"/>
</dbReference>
<dbReference type="Pfam" id="PF11716">
    <property type="entry name" value="MDMPI_N"/>
    <property type="match status" value="1"/>
</dbReference>
<proteinExistence type="predicted"/>